<protein>
    <submittedName>
        <fullName evidence="1">Uncharacterized protein</fullName>
    </submittedName>
</protein>
<gene>
    <name evidence="1" type="ORF">LOK49_LG05G01934</name>
</gene>
<reference evidence="1 2" key="1">
    <citation type="journal article" date="2022" name="Plant J.">
        <title>Chromosome-level genome of Camellia lanceoleosa provides a valuable resource for understanding genome evolution and self-incompatibility.</title>
        <authorList>
            <person name="Gong W."/>
            <person name="Xiao S."/>
            <person name="Wang L."/>
            <person name="Liao Z."/>
            <person name="Chang Y."/>
            <person name="Mo W."/>
            <person name="Hu G."/>
            <person name="Li W."/>
            <person name="Zhao G."/>
            <person name="Zhu H."/>
            <person name="Hu X."/>
            <person name="Ji K."/>
            <person name="Xiang X."/>
            <person name="Song Q."/>
            <person name="Yuan D."/>
            <person name="Jin S."/>
            <person name="Zhang L."/>
        </authorList>
    </citation>
    <scope>NUCLEOTIDE SEQUENCE [LARGE SCALE GENOMIC DNA]</scope>
    <source>
        <strain evidence="1">SQ_2022a</strain>
    </source>
</reference>
<dbReference type="EMBL" id="CM045761">
    <property type="protein sequence ID" value="KAI8015203.1"/>
    <property type="molecule type" value="Genomic_DNA"/>
</dbReference>
<accession>A0ACC0HQK7</accession>
<sequence length="123" mass="13065">MPDIGSKLAEVESLYEMPKERMILTSVCLPSSGGGVGGGVTEDEVGEVVRGLRVGRNGLFAGDFAEAGKSEGVNAGRLPAEVNSHTGNKDVSDGWRRVDEEILPDLFAVTGFWQLNDVLVALF</sequence>
<dbReference type="Proteomes" id="UP001060215">
    <property type="component" value="Chromosome 4"/>
</dbReference>
<evidence type="ECO:0000313" key="2">
    <source>
        <dbReference type="Proteomes" id="UP001060215"/>
    </source>
</evidence>
<name>A0ACC0HQK7_9ERIC</name>
<evidence type="ECO:0000313" key="1">
    <source>
        <dbReference type="EMBL" id="KAI8015203.1"/>
    </source>
</evidence>
<comment type="caution">
    <text evidence="1">The sequence shown here is derived from an EMBL/GenBank/DDBJ whole genome shotgun (WGS) entry which is preliminary data.</text>
</comment>
<keyword evidence="2" id="KW-1185">Reference proteome</keyword>
<proteinExistence type="predicted"/>
<organism evidence="1 2">
    <name type="scientific">Camellia lanceoleosa</name>
    <dbReference type="NCBI Taxonomy" id="1840588"/>
    <lineage>
        <taxon>Eukaryota</taxon>
        <taxon>Viridiplantae</taxon>
        <taxon>Streptophyta</taxon>
        <taxon>Embryophyta</taxon>
        <taxon>Tracheophyta</taxon>
        <taxon>Spermatophyta</taxon>
        <taxon>Magnoliopsida</taxon>
        <taxon>eudicotyledons</taxon>
        <taxon>Gunneridae</taxon>
        <taxon>Pentapetalae</taxon>
        <taxon>asterids</taxon>
        <taxon>Ericales</taxon>
        <taxon>Theaceae</taxon>
        <taxon>Camellia</taxon>
    </lineage>
</organism>